<proteinExistence type="predicted"/>
<dbReference type="Proteomes" id="UP000306544">
    <property type="component" value="Unassembled WGS sequence"/>
</dbReference>
<comment type="caution">
    <text evidence="2">The sequence shown here is derived from an EMBL/GenBank/DDBJ whole genome shotgun (WGS) entry which is preliminary data.</text>
</comment>
<accession>A0A5R9AMZ3</accession>
<dbReference type="RefSeq" id="WP_138168784.1">
    <property type="nucleotide sequence ID" value="NZ_VAWA01000001.1"/>
</dbReference>
<dbReference type="PANTHER" id="PTHR43805:SF1">
    <property type="entry name" value="GP-PDE DOMAIN-CONTAINING PROTEIN"/>
    <property type="match status" value="1"/>
</dbReference>
<sequence>MTRAEASGGRQEQYRSVPYLLNTAPGRLYRAPLAFAHRGADPSRENTMGAFRHAVALGFRYLEVDVRTSADGQLVLFHDEMLDRVTNGAGRLSDHTWAQLSQLRVGAAGREGPAESGERLVRFEDALRALPETHFNVDLKDAEAAVHFAEVVTRLGAHRRVLAASFSDSRRRRVQRLLDRDVASSGGSAAVAMLLLLGPLGGVGSISRKLTGIDCVQVPPRHAGIQIVRPKFIKRCHRAGLQVHVWVVNNLQEMHRLLQMGVDGIVTDDAEALAEVMRQRSVWPQTDIRRA</sequence>
<protein>
    <submittedName>
        <fullName evidence="2">Glycerophosphodiester phosphodiesterase</fullName>
    </submittedName>
</protein>
<evidence type="ECO:0000313" key="3">
    <source>
        <dbReference type="Proteomes" id="UP000306544"/>
    </source>
</evidence>
<dbReference type="InterPro" id="IPR030395">
    <property type="entry name" value="GP_PDE_dom"/>
</dbReference>
<dbReference type="GO" id="GO:0008081">
    <property type="term" value="F:phosphoric diester hydrolase activity"/>
    <property type="evidence" value="ECO:0007669"/>
    <property type="project" value="InterPro"/>
</dbReference>
<dbReference type="OrthoDB" id="5241788at2"/>
<dbReference type="AlphaFoldDB" id="A0A5R9AMZ3"/>
<dbReference type="EMBL" id="VAWA01000001">
    <property type="protein sequence ID" value="TLP79819.1"/>
    <property type="molecule type" value="Genomic_DNA"/>
</dbReference>
<evidence type="ECO:0000313" key="2">
    <source>
        <dbReference type="EMBL" id="TLP79819.1"/>
    </source>
</evidence>
<keyword evidence="3" id="KW-1185">Reference proteome</keyword>
<dbReference type="GO" id="GO:0006629">
    <property type="term" value="P:lipid metabolic process"/>
    <property type="evidence" value="ECO:0007669"/>
    <property type="project" value="InterPro"/>
</dbReference>
<dbReference type="SUPFAM" id="SSF51695">
    <property type="entry name" value="PLC-like phosphodiesterases"/>
    <property type="match status" value="1"/>
</dbReference>
<gene>
    <name evidence="2" type="ORF">FEF27_00010</name>
</gene>
<dbReference type="PANTHER" id="PTHR43805">
    <property type="entry name" value="GLYCEROPHOSPHORYL DIESTER PHOSPHODIESTERASE"/>
    <property type="match status" value="1"/>
</dbReference>
<organism evidence="2 3">
    <name type="scientific">Nesterenkonia sphaerica</name>
    <dbReference type="NCBI Taxonomy" id="1804988"/>
    <lineage>
        <taxon>Bacteria</taxon>
        <taxon>Bacillati</taxon>
        <taxon>Actinomycetota</taxon>
        <taxon>Actinomycetes</taxon>
        <taxon>Micrococcales</taxon>
        <taxon>Micrococcaceae</taxon>
        <taxon>Nesterenkonia</taxon>
    </lineage>
</organism>
<dbReference type="Pfam" id="PF03009">
    <property type="entry name" value="GDPD"/>
    <property type="match status" value="1"/>
</dbReference>
<name>A0A5R9AMZ3_9MICC</name>
<feature type="domain" description="GP-PDE" evidence="1">
    <location>
        <begin position="32"/>
        <end position="277"/>
    </location>
</feature>
<dbReference type="PROSITE" id="PS51704">
    <property type="entry name" value="GP_PDE"/>
    <property type="match status" value="1"/>
</dbReference>
<dbReference type="CDD" id="cd08561">
    <property type="entry name" value="GDPD_cytoplasmic_ScUgpQ2_like"/>
    <property type="match status" value="1"/>
</dbReference>
<evidence type="ECO:0000259" key="1">
    <source>
        <dbReference type="PROSITE" id="PS51704"/>
    </source>
</evidence>
<dbReference type="Gene3D" id="3.20.20.190">
    <property type="entry name" value="Phosphatidylinositol (PI) phosphodiesterase"/>
    <property type="match status" value="1"/>
</dbReference>
<reference evidence="2 3" key="1">
    <citation type="submission" date="2019-05" db="EMBL/GenBank/DDBJ databases">
        <title>Nesterenkonia sp. GY239, isolated from the Southern Atlantic Ocean.</title>
        <authorList>
            <person name="Zhang G."/>
        </authorList>
    </citation>
    <scope>NUCLEOTIDE SEQUENCE [LARGE SCALE GENOMIC DNA]</scope>
    <source>
        <strain evidence="2 3">GY239</strain>
    </source>
</reference>
<dbReference type="InterPro" id="IPR017946">
    <property type="entry name" value="PLC-like_Pdiesterase_TIM-brl"/>
</dbReference>